<evidence type="ECO:0000256" key="1">
    <source>
        <dbReference type="SAM" id="MobiDB-lite"/>
    </source>
</evidence>
<proteinExistence type="predicted"/>
<comment type="caution">
    <text evidence="2">The sequence shown here is derived from an EMBL/GenBank/DDBJ whole genome shotgun (WGS) entry which is preliminary data.</text>
</comment>
<protein>
    <submittedName>
        <fullName evidence="2">Uncharacterized protein</fullName>
    </submittedName>
</protein>
<feature type="compositionally biased region" description="Basic and acidic residues" evidence="1">
    <location>
        <begin position="219"/>
        <end position="233"/>
    </location>
</feature>
<feature type="region of interest" description="Disordered" evidence="1">
    <location>
        <begin position="203"/>
        <end position="233"/>
    </location>
</feature>
<organism evidence="2 3">
    <name type="scientific">Filobasidium floriforme</name>
    <dbReference type="NCBI Taxonomy" id="5210"/>
    <lineage>
        <taxon>Eukaryota</taxon>
        <taxon>Fungi</taxon>
        <taxon>Dikarya</taxon>
        <taxon>Basidiomycota</taxon>
        <taxon>Agaricomycotina</taxon>
        <taxon>Tremellomycetes</taxon>
        <taxon>Filobasidiales</taxon>
        <taxon>Filobasidiaceae</taxon>
        <taxon>Filobasidium</taxon>
    </lineage>
</organism>
<gene>
    <name evidence="2" type="ORF">FFLO_02735</name>
</gene>
<keyword evidence="3" id="KW-1185">Reference proteome</keyword>
<evidence type="ECO:0000313" key="2">
    <source>
        <dbReference type="EMBL" id="KAG7561834.1"/>
    </source>
</evidence>
<sequence>MSTSQQQSGPKDINNMSYEGFWKMVKEKSNDSAATKVVDPKALASAKDWEAGKGLLDATEELLKAEDALVKASQAQYKLLNGIACHHPHGEKILEYLRRGSEDSRFSSHCVVAYRRKAIALDLQASGDEKSMSSGDSESEEEDFSKPISVRSTSSDESDTLQRQHVIRTLGAYDEYSFSSDDDDEDDDAAVIEWPTRIASKSDRSSGFLGGGKISNKSKPKDTKEGGDKQLDRKGQMLAIELAAKKLVAERRANKQKVKVGREKGVKVIAVDGQAGPSPSTVESGVNNQANFCQAQDILQLHRDLLKSNPVLYLKHYHLPALPVAPSFDAGRVGWNVDAPVATEHQGRAQGDPNPSAPVPAPQGQAQDQTTSTAI</sequence>
<feature type="region of interest" description="Disordered" evidence="1">
    <location>
        <begin position="126"/>
        <end position="162"/>
    </location>
</feature>
<dbReference type="Proteomes" id="UP000812966">
    <property type="component" value="Unassembled WGS sequence"/>
</dbReference>
<reference evidence="2" key="1">
    <citation type="submission" date="2020-04" db="EMBL/GenBank/DDBJ databases">
        <title>Analysis of mating type loci in Filobasidium floriforme.</title>
        <authorList>
            <person name="Nowrousian M."/>
        </authorList>
    </citation>
    <scope>NUCLEOTIDE SEQUENCE</scope>
    <source>
        <strain evidence="2">CBS 6242</strain>
    </source>
</reference>
<accession>A0A8K0JMG8</accession>
<feature type="compositionally biased region" description="Polar residues" evidence="1">
    <location>
        <begin position="364"/>
        <end position="375"/>
    </location>
</feature>
<feature type="region of interest" description="Disordered" evidence="1">
    <location>
        <begin position="345"/>
        <end position="375"/>
    </location>
</feature>
<dbReference type="EMBL" id="JABELV010000045">
    <property type="protein sequence ID" value="KAG7561834.1"/>
    <property type="molecule type" value="Genomic_DNA"/>
</dbReference>
<evidence type="ECO:0000313" key="3">
    <source>
        <dbReference type="Proteomes" id="UP000812966"/>
    </source>
</evidence>
<name>A0A8K0JMG8_9TREE</name>
<dbReference type="AlphaFoldDB" id="A0A8K0JMG8"/>